<evidence type="ECO:0000256" key="4">
    <source>
        <dbReference type="PIRSR" id="PIRSR617939-2"/>
    </source>
</evidence>
<dbReference type="Proteomes" id="UP000070700">
    <property type="component" value="Unassembled WGS sequence"/>
</dbReference>
<evidence type="ECO:0000256" key="3">
    <source>
        <dbReference type="PIRSR" id="PIRSR617939-1"/>
    </source>
</evidence>
<dbReference type="AlphaFoldDB" id="A0A194WUU4"/>
<dbReference type="InterPro" id="IPR036568">
    <property type="entry name" value="GGCT-like_sf"/>
</dbReference>
<dbReference type="RefSeq" id="XP_018066080.1">
    <property type="nucleotide sequence ID" value="XM_018215800.1"/>
</dbReference>
<dbReference type="PANTHER" id="PTHR12935">
    <property type="entry name" value="GAMMA-GLUTAMYLCYCLOTRANSFERASE"/>
    <property type="match status" value="1"/>
</dbReference>
<dbReference type="InParanoid" id="A0A194WUU4"/>
<dbReference type="KEGG" id="psco:LY89DRAFT_688893"/>
<organism evidence="5 6">
    <name type="scientific">Mollisia scopiformis</name>
    <name type="common">Conifer needle endophyte fungus</name>
    <name type="synonym">Phialocephala scopiformis</name>
    <dbReference type="NCBI Taxonomy" id="149040"/>
    <lineage>
        <taxon>Eukaryota</taxon>
        <taxon>Fungi</taxon>
        <taxon>Dikarya</taxon>
        <taxon>Ascomycota</taxon>
        <taxon>Pezizomycotina</taxon>
        <taxon>Leotiomycetes</taxon>
        <taxon>Helotiales</taxon>
        <taxon>Mollisiaceae</taxon>
        <taxon>Mollisia</taxon>
    </lineage>
</organism>
<keyword evidence="6" id="KW-1185">Reference proteome</keyword>
<dbReference type="InterPro" id="IPR013024">
    <property type="entry name" value="GGCT-like"/>
</dbReference>
<dbReference type="SUPFAM" id="SSF110857">
    <property type="entry name" value="Gamma-glutamyl cyclotransferase-like"/>
    <property type="match status" value="1"/>
</dbReference>
<dbReference type="EC" id="4.3.2.9" evidence="1"/>
<name>A0A194WUU4_MOLSC</name>
<evidence type="ECO:0000313" key="5">
    <source>
        <dbReference type="EMBL" id="KUJ11725.1"/>
    </source>
</evidence>
<evidence type="ECO:0000313" key="6">
    <source>
        <dbReference type="Proteomes" id="UP000070700"/>
    </source>
</evidence>
<gene>
    <name evidence="5" type="ORF">LY89DRAFT_688893</name>
</gene>
<accession>A0A194WUU4</accession>
<dbReference type="CDD" id="cd06661">
    <property type="entry name" value="GGCT_like"/>
    <property type="match status" value="1"/>
</dbReference>
<protein>
    <recommendedName>
        <fullName evidence="1">gamma-glutamylcyclotransferase</fullName>
        <ecNumber evidence="1">4.3.2.9</ecNumber>
    </recommendedName>
</protein>
<proteinExistence type="predicted"/>
<dbReference type="PANTHER" id="PTHR12935:SF0">
    <property type="entry name" value="GAMMA-GLUTAMYLCYCLOTRANSFERASE"/>
    <property type="match status" value="1"/>
</dbReference>
<dbReference type="GeneID" id="28825526"/>
<evidence type="ECO:0000256" key="1">
    <source>
        <dbReference type="ARBA" id="ARBA00012346"/>
    </source>
</evidence>
<feature type="active site" description="Proton acceptor" evidence="3">
    <location>
        <position position="149"/>
    </location>
</feature>
<dbReference type="GO" id="GO:0003839">
    <property type="term" value="F:gamma-glutamylcyclotransferase activity"/>
    <property type="evidence" value="ECO:0007669"/>
    <property type="project" value="UniProtKB-EC"/>
</dbReference>
<dbReference type="OrthoDB" id="2924818at2759"/>
<feature type="binding site" evidence="4">
    <location>
        <begin position="64"/>
        <end position="69"/>
    </location>
    <ligand>
        <name>substrate</name>
    </ligand>
</feature>
<reference evidence="5 6" key="1">
    <citation type="submission" date="2015-10" db="EMBL/GenBank/DDBJ databases">
        <title>Full genome of DAOMC 229536 Phialocephala scopiformis, a fungal endophyte of spruce producing the potent anti-insectan compound rugulosin.</title>
        <authorList>
            <consortium name="DOE Joint Genome Institute"/>
            <person name="Walker A.K."/>
            <person name="Frasz S.L."/>
            <person name="Seifert K.A."/>
            <person name="Miller J.D."/>
            <person name="Mondo S.J."/>
            <person name="Labutti K."/>
            <person name="Lipzen A."/>
            <person name="Dockter R."/>
            <person name="Kennedy M."/>
            <person name="Grigoriev I.V."/>
            <person name="Spatafora J.W."/>
        </authorList>
    </citation>
    <scope>NUCLEOTIDE SEQUENCE [LARGE SCALE GENOMIC DNA]</scope>
    <source>
        <strain evidence="5 6">CBS 120377</strain>
    </source>
</reference>
<sequence>MPTACPATTTKMPSLELIHDHMAVTHAKKASVTVTIAPAPDSGIEPTLLTLRPELTYPPPLRFYFAYGSNLSLTQMSRRCPTATYHSFGILRNHTWKIGPRGYANVVPTSASCSPSSTLQKSSGAHKPVVYGALYTLEASDEEALDYAEGVPFAYEKRDLFIEVLSVADSSSCEVRVGQMVKALVYVDVKRTGEGVCREEYCGRMNRSIRDARKMGMPEWYIRDVMRKGVREEEICEDMPDPFHPGILY</sequence>
<dbReference type="EMBL" id="KQ947426">
    <property type="protein sequence ID" value="KUJ11725.1"/>
    <property type="molecule type" value="Genomic_DNA"/>
</dbReference>
<dbReference type="Gene3D" id="3.10.490.10">
    <property type="entry name" value="Gamma-glutamyl cyclotransferase-like"/>
    <property type="match status" value="1"/>
</dbReference>
<keyword evidence="2" id="KW-0456">Lyase</keyword>
<evidence type="ECO:0000256" key="2">
    <source>
        <dbReference type="ARBA" id="ARBA00023239"/>
    </source>
</evidence>
<dbReference type="InterPro" id="IPR017939">
    <property type="entry name" value="G-Glutamylcylcotransferase"/>
</dbReference>
<dbReference type="STRING" id="149040.A0A194WUU4"/>